<dbReference type="InterPro" id="IPR027521">
    <property type="entry name" value="Usb1"/>
</dbReference>
<protein>
    <recommendedName>
        <fullName evidence="4">Protein kinase A anchor protein nuclear localisation signal domain-containing protein</fullName>
    </recommendedName>
</protein>
<dbReference type="GO" id="GO:0004518">
    <property type="term" value="F:nuclease activity"/>
    <property type="evidence" value="ECO:0007669"/>
    <property type="project" value="InterPro"/>
</dbReference>
<dbReference type="Proteomes" id="UP001378960">
    <property type="component" value="Unassembled WGS sequence"/>
</dbReference>
<evidence type="ECO:0000313" key="3">
    <source>
        <dbReference type="Proteomes" id="UP001378960"/>
    </source>
</evidence>
<name>A0AAV5QZY5_PICKL</name>
<dbReference type="AlphaFoldDB" id="A0AAV5QZY5"/>
<reference evidence="2 3" key="1">
    <citation type="journal article" date="2023" name="Elife">
        <title>Identification of key yeast species and microbe-microbe interactions impacting larval growth of Drosophila in the wild.</title>
        <authorList>
            <person name="Mure A."/>
            <person name="Sugiura Y."/>
            <person name="Maeda R."/>
            <person name="Honda K."/>
            <person name="Sakurai N."/>
            <person name="Takahashi Y."/>
            <person name="Watada M."/>
            <person name="Katoh T."/>
            <person name="Gotoh A."/>
            <person name="Gotoh Y."/>
            <person name="Taniguchi I."/>
            <person name="Nakamura K."/>
            <person name="Hayashi T."/>
            <person name="Katayama T."/>
            <person name="Uemura T."/>
            <person name="Hattori Y."/>
        </authorList>
    </citation>
    <scope>NUCLEOTIDE SEQUENCE [LARGE SCALE GENOMIC DNA]</scope>
    <source>
        <strain evidence="2 3">PK-24</strain>
    </source>
</reference>
<evidence type="ECO:0008006" key="4">
    <source>
        <dbReference type="Google" id="ProtNLM"/>
    </source>
</evidence>
<evidence type="ECO:0000256" key="1">
    <source>
        <dbReference type="SAM" id="MobiDB-lite"/>
    </source>
</evidence>
<feature type="region of interest" description="Disordered" evidence="1">
    <location>
        <begin position="1"/>
        <end position="24"/>
    </location>
</feature>
<dbReference type="EMBL" id="BTGB01000001">
    <property type="protein sequence ID" value="GMM44567.1"/>
    <property type="molecule type" value="Genomic_DNA"/>
</dbReference>
<comment type="caution">
    <text evidence="2">The sequence shown here is derived from an EMBL/GenBank/DDBJ whole genome shotgun (WGS) entry which is preliminary data.</text>
</comment>
<evidence type="ECO:0000313" key="2">
    <source>
        <dbReference type="EMBL" id="GMM44567.1"/>
    </source>
</evidence>
<sequence length="223" mass="25724">MSLVPYYSDSDEDNDKEENNNNKELISPSNILFNKYSKTPLFANKVPTSSNSTETTFIYLKIEPSNDDLKTLQQIFNQFENKSDIRIDVDCLINPLTKLPNELHLTLCYNMTLSTKEMNSLIETLSNENVLQSIDLPKSVTFSRIQILENKYISLIADENPTLNTISERITYHKLPLSQLLHVTVHILPEAKEEEEEEFEIDEPLTLLTTRLCITRGRKIIEI</sequence>
<dbReference type="Pfam" id="PF09749">
    <property type="entry name" value="HVSL"/>
    <property type="match status" value="1"/>
</dbReference>
<dbReference type="GO" id="GO:0034477">
    <property type="term" value="P:U6 snRNA 3'-end processing"/>
    <property type="evidence" value="ECO:0007669"/>
    <property type="project" value="InterPro"/>
</dbReference>
<gene>
    <name evidence="2" type="ORF">DAPK24_011420</name>
</gene>
<proteinExistence type="predicted"/>
<dbReference type="Gene3D" id="3.90.1140.10">
    <property type="entry name" value="Cyclic phosphodiesterase"/>
    <property type="match status" value="1"/>
</dbReference>
<organism evidence="2 3">
    <name type="scientific">Pichia kluyveri</name>
    <name type="common">Yeast</name>
    <dbReference type="NCBI Taxonomy" id="36015"/>
    <lineage>
        <taxon>Eukaryota</taxon>
        <taxon>Fungi</taxon>
        <taxon>Dikarya</taxon>
        <taxon>Ascomycota</taxon>
        <taxon>Saccharomycotina</taxon>
        <taxon>Pichiomycetes</taxon>
        <taxon>Pichiales</taxon>
        <taxon>Pichiaceae</taxon>
        <taxon>Pichia</taxon>
    </lineage>
</organism>
<accession>A0AAV5QZY5</accession>
<keyword evidence="3" id="KW-1185">Reference proteome</keyword>